<dbReference type="SUPFAM" id="SSF53649">
    <property type="entry name" value="Alkaline phosphatase-like"/>
    <property type="match status" value="1"/>
</dbReference>
<evidence type="ECO:0000313" key="16">
    <source>
        <dbReference type="EMBL" id="ADB52940.1"/>
    </source>
</evidence>
<feature type="binding site" evidence="9 12">
    <location>
        <begin position="265"/>
        <end position="268"/>
    </location>
    <ligand>
        <name>substrate</name>
    </ligand>
</feature>
<proteinExistence type="inferred from homology"/>
<feature type="active site" description="Phosphoserine intermediate" evidence="9 11">
    <location>
        <position position="71"/>
    </location>
</feature>
<comment type="function">
    <text evidence="2 9">Catalyzes the interconversion of 2-phosphoglycerate and 3-phosphoglycerate.</text>
</comment>
<feature type="binding site" evidence="9 13">
    <location>
        <position position="411"/>
    </location>
    <ligand>
        <name>Mn(2+)</name>
        <dbReference type="ChEBI" id="CHEBI:29035"/>
        <label>1</label>
    </ligand>
</feature>
<dbReference type="Pfam" id="PF01676">
    <property type="entry name" value="Metalloenzyme"/>
    <property type="match status" value="1"/>
</dbReference>
<comment type="catalytic activity">
    <reaction evidence="1 9">
        <text>(2R)-2-phosphoglycerate = (2R)-3-phosphoglycerate</text>
        <dbReference type="Rhea" id="RHEA:15901"/>
        <dbReference type="ChEBI" id="CHEBI:58272"/>
        <dbReference type="ChEBI" id="CHEBI:58289"/>
        <dbReference type="EC" id="5.4.2.12"/>
    </reaction>
</comment>
<feature type="binding site" evidence="9 13">
    <location>
        <position position="448"/>
    </location>
    <ligand>
        <name>Mn(2+)</name>
        <dbReference type="ChEBI" id="CHEBI:29035"/>
        <label>2</label>
    </ligand>
</feature>
<evidence type="ECO:0000259" key="15">
    <source>
        <dbReference type="Pfam" id="PF06415"/>
    </source>
</evidence>
<evidence type="ECO:0000256" key="10">
    <source>
        <dbReference type="NCBIfam" id="TIGR01307"/>
    </source>
</evidence>
<name>D3F8U5_CONWI</name>
<feature type="domain" description="BPG-independent PGAM N-terminal" evidence="15">
    <location>
        <begin position="91"/>
        <end position="303"/>
    </location>
</feature>
<dbReference type="OrthoDB" id="9800863at2"/>
<feature type="binding site" evidence="9 13">
    <location>
        <position position="21"/>
    </location>
    <ligand>
        <name>Mn(2+)</name>
        <dbReference type="ChEBI" id="CHEBI:29035"/>
        <label>2</label>
    </ligand>
</feature>
<keyword evidence="5 9" id="KW-0479">Metal-binding</keyword>
<protein>
    <recommendedName>
        <fullName evidence="9 10">2,3-bisphosphoglycerate-independent phosphoglycerate mutase</fullName>
        <shortName evidence="9">BPG-independent PGAM</shortName>
        <shortName evidence="9">Phosphoglyceromutase</shortName>
        <shortName evidence="9">iPGM</shortName>
        <ecNumber evidence="9 10">5.4.2.12</ecNumber>
    </recommendedName>
</protein>
<dbReference type="SUPFAM" id="SSF64158">
    <property type="entry name" value="2,3-Bisphosphoglycerate-independent phosphoglycerate mutase, substrate-binding domain"/>
    <property type="match status" value="1"/>
</dbReference>
<comment type="cofactor">
    <cofactor evidence="9">
        <name>Mn(2+)</name>
        <dbReference type="ChEBI" id="CHEBI:29035"/>
    </cofactor>
    <text evidence="9">Binds 2 manganese ions per subunit.</text>
</comment>
<evidence type="ECO:0000259" key="14">
    <source>
        <dbReference type="Pfam" id="PF01676"/>
    </source>
</evidence>
<dbReference type="InterPro" id="IPR036646">
    <property type="entry name" value="PGAM_B_sf"/>
</dbReference>
<organism evidence="16 17">
    <name type="scientific">Conexibacter woesei (strain DSM 14684 / CCUG 47730 / CIP 108061 / JCM 11494 / NBRC 100937 / ID131577)</name>
    <dbReference type="NCBI Taxonomy" id="469383"/>
    <lineage>
        <taxon>Bacteria</taxon>
        <taxon>Bacillati</taxon>
        <taxon>Actinomycetota</taxon>
        <taxon>Thermoleophilia</taxon>
        <taxon>Solirubrobacterales</taxon>
        <taxon>Conexibacteraceae</taxon>
        <taxon>Conexibacter</taxon>
    </lineage>
</organism>
<comment type="similarity">
    <text evidence="4 9">Belongs to the BPG-independent phosphoglycerate mutase family.</text>
</comment>
<evidence type="ECO:0000256" key="6">
    <source>
        <dbReference type="ARBA" id="ARBA00023152"/>
    </source>
</evidence>
<comment type="pathway">
    <text evidence="3 9">Carbohydrate degradation; glycolysis; pyruvate from D-glyceraldehyde 3-phosphate: step 3/5.</text>
</comment>
<evidence type="ECO:0000256" key="9">
    <source>
        <dbReference type="HAMAP-Rule" id="MF_01038"/>
    </source>
</evidence>
<feature type="binding site" evidence="9 13">
    <location>
        <position position="449"/>
    </location>
    <ligand>
        <name>Mn(2+)</name>
        <dbReference type="ChEBI" id="CHEBI:29035"/>
        <label>2</label>
    </ligand>
</feature>
<dbReference type="EC" id="5.4.2.12" evidence="9 10"/>
<dbReference type="HOGENOM" id="CLU_026099_2_0_11"/>
<dbReference type="AlphaFoldDB" id="D3F8U5"/>
<keyword evidence="6 9" id="KW-0324">Glycolysis</keyword>
<dbReference type="KEGG" id="cwo:Cwoe_4527"/>
<dbReference type="PANTHER" id="PTHR31637:SF0">
    <property type="entry name" value="2,3-BISPHOSPHOGLYCERATE-INDEPENDENT PHOSPHOGLYCERATE MUTASE"/>
    <property type="match status" value="1"/>
</dbReference>
<evidence type="ECO:0000256" key="11">
    <source>
        <dbReference type="PIRSR" id="PIRSR001492-1"/>
    </source>
</evidence>
<feature type="binding site" evidence="9 12">
    <location>
        <position position="131"/>
    </location>
    <ligand>
        <name>substrate</name>
    </ligand>
</feature>
<feature type="binding site" evidence="9 13">
    <location>
        <position position="466"/>
    </location>
    <ligand>
        <name>Mn(2+)</name>
        <dbReference type="ChEBI" id="CHEBI:29035"/>
        <label>1</label>
    </ligand>
</feature>
<dbReference type="PANTHER" id="PTHR31637">
    <property type="entry name" value="2,3-BISPHOSPHOGLYCERATE-INDEPENDENT PHOSPHOGLYCERATE MUTASE"/>
    <property type="match status" value="1"/>
</dbReference>
<dbReference type="EMBL" id="CP001854">
    <property type="protein sequence ID" value="ADB52940.1"/>
    <property type="molecule type" value="Genomic_DNA"/>
</dbReference>
<feature type="binding site" evidence="9 12">
    <location>
        <position position="193"/>
    </location>
    <ligand>
        <name>substrate</name>
    </ligand>
</feature>
<dbReference type="STRING" id="469383.Cwoe_4527"/>
<evidence type="ECO:0000256" key="1">
    <source>
        <dbReference type="ARBA" id="ARBA00000370"/>
    </source>
</evidence>
<accession>D3F8U5</accession>
<reference evidence="16 17" key="1">
    <citation type="journal article" date="2010" name="Stand. Genomic Sci.">
        <title>Complete genome sequence of Conexibacter woesei type strain (ID131577).</title>
        <authorList>
            <person name="Pukall R."/>
            <person name="Lapidus A."/>
            <person name="Glavina Del Rio T."/>
            <person name="Copeland A."/>
            <person name="Tice H."/>
            <person name="Cheng J.-F."/>
            <person name="Lucas S."/>
            <person name="Chen F."/>
            <person name="Nolan M."/>
            <person name="Bruce D."/>
            <person name="Goodwin L."/>
            <person name="Pitluck S."/>
            <person name="Mavromatis K."/>
            <person name="Ivanova N."/>
            <person name="Ovchinnikova G."/>
            <person name="Pati A."/>
            <person name="Chen A."/>
            <person name="Palaniappan K."/>
            <person name="Land M."/>
            <person name="Hauser L."/>
            <person name="Chang Y.-J."/>
            <person name="Jeffries C.D."/>
            <person name="Chain P."/>
            <person name="Meincke L."/>
            <person name="Sims D."/>
            <person name="Brettin T."/>
            <person name="Detter J.C."/>
            <person name="Rohde M."/>
            <person name="Goeker M."/>
            <person name="Bristow J."/>
            <person name="Eisen J.A."/>
            <person name="Markowitz V."/>
            <person name="Kyrpides N.C."/>
            <person name="Klenk H.-P."/>
            <person name="Hugenholtz P."/>
        </authorList>
    </citation>
    <scope>NUCLEOTIDE SEQUENCE [LARGE SCALE GENOMIC DNA]</scope>
    <source>
        <strain evidence="17">DSM 14684 / CIP 108061 / JCM 11494 / NBRC 100937 / ID131577</strain>
    </source>
</reference>
<keyword evidence="7 9" id="KW-0464">Manganese</keyword>
<evidence type="ECO:0000256" key="13">
    <source>
        <dbReference type="PIRSR" id="PIRSR001492-3"/>
    </source>
</evidence>
<evidence type="ECO:0000256" key="4">
    <source>
        <dbReference type="ARBA" id="ARBA00008819"/>
    </source>
</evidence>
<dbReference type="CDD" id="cd16010">
    <property type="entry name" value="iPGM"/>
    <property type="match status" value="1"/>
</dbReference>
<evidence type="ECO:0000313" key="17">
    <source>
        <dbReference type="Proteomes" id="UP000008229"/>
    </source>
</evidence>
<dbReference type="GO" id="GO:0004619">
    <property type="term" value="F:phosphoglycerate mutase activity"/>
    <property type="evidence" value="ECO:0007669"/>
    <property type="project" value="UniProtKB-UniRule"/>
</dbReference>
<sequence length="515" mass="54530">MTLPRGAEQLPAPRAALVVLDGWGLAPDGPGNAISLAHTPVFDELWNAYATTQLTAKGKAVGLPEGQMGNSEVGHLNLGAGAVVKQDLTRIDEAVENGTMAQNDVLRAAFEGVAPGGRVHLIGLVSEGGVHSSMRHLKALIGLAAELGAGDLVVHAFTDGRDTLPTAGAGYLSTVEGWLAEAGVGRIGSVVGRYFAMDRDKRWDRVQLAYDLLVHGVAAFHADSGPAAVEAAYARGETDEFVQPTTVGAEATIRPGDSVVAINFRPDRMREITLALADPAFAEVDRRGAAPVARYVCMTEYNEDWSYPVAFPPARPDVTLASVLAAAGAKQLHVAETEKYPHVTYFFNGGEEHPYDGERRELAPSPRDVPTYDHKPEMSAYEAARLFVQAWNEDEPRFGIINFANPDMVGHTGVIPAAVKAVETADACLGEVVRAVHESGGVLLITADHGNADHMLEPDGSPNTAHSLNPVPVIVTAPGVRLRDGGILADVTPTLLQLLGIDQPEQMTGTSLLQA</sequence>
<dbReference type="GO" id="GO:0006096">
    <property type="term" value="P:glycolytic process"/>
    <property type="evidence" value="ECO:0007669"/>
    <property type="project" value="UniProtKB-UniRule"/>
</dbReference>
<dbReference type="InterPro" id="IPR011258">
    <property type="entry name" value="BPG-indep_PGM_N"/>
</dbReference>
<feature type="binding site" evidence="9 13">
    <location>
        <position position="407"/>
    </location>
    <ligand>
        <name>Mn(2+)</name>
        <dbReference type="ChEBI" id="CHEBI:29035"/>
        <label>1</label>
    </ligand>
</feature>
<feature type="domain" description="Metalloenzyme" evidence="14">
    <location>
        <begin position="14"/>
        <end position="502"/>
    </location>
</feature>
<dbReference type="HAMAP" id="MF_01038">
    <property type="entry name" value="GpmI"/>
    <property type="match status" value="1"/>
</dbReference>
<evidence type="ECO:0000256" key="3">
    <source>
        <dbReference type="ARBA" id="ARBA00004798"/>
    </source>
</evidence>
<dbReference type="Pfam" id="PF06415">
    <property type="entry name" value="iPGM_N"/>
    <property type="match status" value="1"/>
</dbReference>
<dbReference type="GO" id="GO:0005737">
    <property type="term" value="C:cytoplasm"/>
    <property type="evidence" value="ECO:0007669"/>
    <property type="project" value="InterPro"/>
</dbReference>
<dbReference type="UniPathway" id="UPA00109">
    <property type="reaction ID" value="UER00186"/>
</dbReference>
<dbReference type="InterPro" id="IPR006124">
    <property type="entry name" value="Metalloenzyme"/>
</dbReference>
<dbReference type="NCBIfam" id="TIGR01307">
    <property type="entry name" value="pgm_bpd_ind"/>
    <property type="match status" value="1"/>
</dbReference>
<gene>
    <name evidence="9" type="primary">gpmI</name>
    <name evidence="16" type="ordered locus">Cwoe_4527</name>
</gene>
<dbReference type="PIRSF" id="PIRSF001492">
    <property type="entry name" value="IPGAM"/>
    <property type="match status" value="1"/>
</dbReference>
<dbReference type="Proteomes" id="UP000008229">
    <property type="component" value="Chromosome"/>
</dbReference>
<keyword evidence="8 9" id="KW-0413">Isomerase</keyword>
<dbReference type="InterPro" id="IPR017850">
    <property type="entry name" value="Alkaline_phosphatase_core_sf"/>
</dbReference>
<dbReference type="GO" id="GO:0006007">
    <property type="term" value="P:glucose catabolic process"/>
    <property type="evidence" value="ECO:0007669"/>
    <property type="project" value="InterPro"/>
</dbReference>
<evidence type="ECO:0000256" key="2">
    <source>
        <dbReference type="ARBA" id="ARBA00002315"/>
    </source>
</evidence>
<dbReference type="eggNOG" id="COG0696">
    <property type="taxonomic scope" value="Bacteria"/>
</dbReference>
<feature type="binding site" evidence="9 12">
    <location>
        <position position="199"/>
    </location>
    <ligand>
        <name>substrate</name>
    </ligand>
</feature>
<dbReference type="InterPro" id="IPR005995">
    <property type="entry name" value="Pgm_bpd_ind"/>
</dbReference>
<keyword evidence="17" id="KW-1185">Reference proteome</keyword>
<feature type="binding site" evidence="9 12">
    <location>
        <begin position="161"/>
        <end position="162"/>
    </location>
    <ligand>
        <name>substrate</name>
    </ligand>
</feature>
<comment type="subunit">
    <text evidence="9">Monomer.</text>
</comment>
<dbReference type="GO" id="GO:0030145">
    <property type="term" value="F:manganese ion binding"/>
    <property type="evidence" value="ECO:0007669"/>
    <property type="project" value="UniProtKB-UniRule"/>
</dbReference>
<evidence type="ECO:0000256" key="12">
    <source>
        <dbReference type="PIRSR" id="PIRSR001492-2"/>
    </source>
</evidence>
<dbReference type="Gene3D" id="3.40.720.10">
    <property type="entry name" value="Alkaline Phosphatase, subunit A"/>
    <property type="match status" value="1"/>
</dbReference>
<reference evidence="17" key="2">
    <citation type="submission" date="2010-01" db="EMBL/GenBank/DDBJ databases">
        <title>The complete genome of Conexibacter woesei DSM 14684.</title>
        <authorList>
            <consortium name="US DOE Joint Genome Institute (JGI-PGF)"/>
            <person name="Lucas S."/>
            <person name="Copeland A."/>
            <person name="Lapidus A."/>
            <person name="Glavina del Rio T."/>
            <person name="Dalin E."/>
            <person name="Tice H."/>
            <person name="Bruce D."/>
            <person name="Goodwin L."/>
            <person name="Pitluck S."/>
            <person name="Kyrpides N."/>
            <person name="Mavromatis K."/>
            <person name="Ivanova N."/>
            <person name="Mikhailova N."/>
            <person name="Chertkov O."/>
            <person name="Brettin T."/>
            <person name="Detter J.C."/>
            <person name="Han C."/>
            <person name="Larimer F."/>
            <person name="Land M."/>
            <person name="Hauser L."/>
            <person name="Markowitz V."/>
            <person name="Cheng J.-F."/>
            <person name="Hugenholtz P."/>
            <person name="Woyke T."/>
            <person name="Wu D."/>
            <person name="Pukall R."/>
            <person name="Steenblock K."/>
            <person name="Schneider S."/>
            <person name="Klenk H.-P."/>
            <person name="Eisen J.A."/>
        </authorList>
    </citation>
    <scope>NUCLEOTIDE SEQUENCE [LARGE SCALE GENOMIC DNA]</scope>
    <source>
        <strain evidence="17">DSM 14684 / CIP 108061 / JCM 11494 / NBRC 100937 / ID131577</strain>
    </source>
</reference>
<dbReference type="FunFam" id="3.40.1450.10:FF:000002">
    <property type="entry name" value="2,3-bisphosphoglycerate-independent phosphoglycerate mutase"/>
    <property type="match status" value="1"/>
</dbReference>
<evidence type="ECO:0000256" key="5">
    <source>
        <dbReference type="ARBA" id="ARBA00022723"/>
    </source>
</evidence>
<dbReference type="Gene3D" id="3.40.1450.10">
    <property type="entry name" value="BPG-independent phosphoglycerate mutase, domain B"/>
    <property type="match status" value="1"/>
</dbReference>
<evidence type="ECO:0000256" key="8">
    <source>
        <dbReference type="ARBA" id="ARBA00023235"/>
    </source>
</evidence>
<evidence type="ECO:0000256" key="7">
    <source>
        <dbReference type="ARBA" id="ARBA00023211"/>
    </source>
</evidence>
<feature type="binding site" evidence="9 13">
    <location>
        <position position="71"/>
    </location>
    <ligand>
        <name>Mn(2+)</name>
        <dbReference type="ChEBI" id="CHEBI:29035"/>
        <label>2</label>
    </ligand>
</feature>
<dbReference type="RefSeq" id="WP_012935991.1">
    <property type="nucleotide sequence ID" value="NC_013739.1"/>
</dbReference>
<feature type="binding site" evidence="9 12">
    <location>
        <position position="339"/>
    </location>
    <ligand>
        <name>substrate</name>
    </ligand>
</feature>